<evidence type="ECO:0000256" key="4">
    <source>
        <dbReference type="ARBA" id="ARBA00022777"/>
    </source>
</evidence>
<evidence type="ECO:0000256" key="3">
    <source>
        <dbReference type="ARBA" id="ARBA00022741"/>
    </source>
</evidence>
<accession>A0A5C1QCS6</accession>
<dbReference type="GO" id="GO:0005829">
    <property type="term" value="C:cytosol"/>
    <property type="evidence" value="ECO:0007669"/>
    <property type="project" value="TreeGrafter"/>
</dbReference>
<dbReference type="Gene3D" id="3.40.1190.20">
    <property type="match status" value="1"/>
</dbReference>
<dbReference type="OrthoDB" id="9800808at2"/>
<evidence type="ECO:0000313" key="7">
    <source>
        <dbReference type="EMBL" id="QEN04002.1"/>
    </source>
</evidence>
<keyword evidence="4 7" id="KW-0418">Kinase</keyword>
<dbReference type="InterPro" id="IPR029056">
    <property type="entry name" value="Ribokinase-like"/>
</dbReference>
<keyword evidence="3" id="KW-0547">Nucleotide-binding</keyword>
<dbReference type="EC" id="2.7.1.35" evidence="1"/>
<dbReference type="GO" id="GO:0005524">
    <property type="term" value="F:ATP binding"/>
    <property type="evidence" value="ECO:0007669"/>
    <property type="project" value="UniProtKB-KW"/>
</dbReference>
<dbReference type="RefSeq" id="WP_149567259.1">
    <property type="nucleotide sequence ID" value="NZ_CP035807.1"/>
</dbReference>
<dbReference type="Pfam" id="PF08543">
    <property type="entry name" value="Phos_pyr_kin"/>
    <property type="match status" value="1"/>
</dbReference>
<feature type="domain" description="Pyridoxamine kinase/Phosphomethylpyrimidine kinase" evidence="6">
    <location>
        <begin position="74"/>
        <end position="260"/>
    </location>
</feature>
<reference evidence="7 8" key="2">
    <citation type="submission" date="2019-09" db="EMBL/GenBank/DDBJ databases">
        <title>Complete Genome Sequence and Methylome Analysis of free living Spirochaetas.</title>
        <authorList>
            <person name="Leshcheva N."/>
            <person name="Mikheeva N."/>
        </authorList>
    </citation>
    <scope>NUCLEOTIDE SEQUENCE [LARGE SCALE GENOMIC DNA]</scope>
    <source>
        <strain evidence="7 8">P</strain>
    </source>
</reference>
<evidence type="ECO:0000256" key="2">
    <source>
        <dbReference type="ARBA" id="ARBA00022679"/>
    </source>
</evidence>
<sequence>MLFKAQRVAAIHDLSGFGRSSLTVVIPLFSKMNIQVCPLPTALLSTHGAFENGTYLDLTDQMIPIMDHWDRLGLKFDAIYSGFLGSASQIDIVIDFIKRFSKNRPLVVVDPVMGDGGKIYSIIDSGIIDKMVKLVKNADIITPNTTEAAALLKRDYSPELSVDEAKDLLKELSLLGPNIVVLTSIHFKDGKGRYTGAYDKLSGEYFFDQCEYIPQDYSGTGDAFTTLLIGSLLKGYNLKQSLSHSLGFIESSLKFTYSMGIDPNDGINLEKPEINF</sequence>
<organism evidence="7 8">
    <name type="scientific">Thiospirochaeta perfilievii</name>
    <dbReference type="NCBI Taxonomy" id="252967"/>
    <lineage>
        <taxon>Bacteria</taxon>
        <taxon>Pseudomonadati</taxon>
        <taxon>Spirochaetota</taxon>
        <taxon>Spirochaetia</taxon>
        <taxon>Spirochaetales</taxon>
        <taxon>Spirochaetaceae</taxon>
        <taxon>Thiospirochaeta</taxon>
    </lineage>
</organism>
<proteinExistence type="predicted"/>
<evidence type="ECO:0000256" key="5">
    <source>
        <dbReference type="ARBA" id="ARBA00022840"/>
    </source>
</evidence>
<dbReference type="GO" id="GO:0009443">
    <property type="term" value="P:pyridoxal 5'-phosphate salvage"/>
    <property type="evidence" value="ECO:0007669"/>
    <property type="project" value="InterPro"/>
</dbReference>
<evidence type="ECO:0000313" key="8">
    <source>
        <dbReference type="Proteomes" id="UP000323824"/>
    </source>
</evidence>
<dbReference type="NCBIfam" id="NF005491">
    <property type="entry name" value="PRK07105.1"/>
    <property type="match status" value="1"/>
</dbReference>
<keyword evidence="8" id="KW-1185">Reference proteome</keyword>
<dbReference type="SUPFAM" id="SSF53613">
    <property type="entry name" value="Ribokinase-like"/>
    <property type="match status" value="1"/>
</dbReference>
<dbReference type="PANTHER" id="PTHR10534:SF2">
    <property type="entry name" value="PYRIDOXAL KINASE"/>
    <property type="match status" value="1"/>
</dbReference>
<reference evidence="7 8" key="1">
    <citation type="submission" date="2019-02" db="EMBL/GenBank/DDBJ databases">
        <authorList>
            <person name="Fomenkov A."/>
            <person name="Dubinina G."/>
            <person name="Grabovich M."/>
            <person name="Vincze T."/>
            <person name="Roberts R.J."/>
        </authorList>
    </citation>
    <scope>NUCLEOTIDE SEQUENCE [LARGE SCALE GENOMIC DNA]</scope>
    <source>
        <strain evidence="7 8">P</strain>
    </source>
</reference>
<name>A0A5C1QCS6_9SPIO</name>
<dbReference type="AlphaFoldDB" id="A0A5C1QCS6"/>
<gene>
    <name evidence="7" type="ORF">EW093_04565</name>
</gene>
<dbReference type="CDD" id="cd01173">
    <property type="entry name" value="pyridoxal_pyridoxamine_kinase"/>
    <property type="match status" value="1"/>
</dbReference>
<dbReference type="GO" id="GO:0008478">
    <property type="term" value="F:pyridoxal kinase activity"/>
    <property type="evidence" value="ECO:0007669"/>
    <property type="project" value="UniProtKB-EC"/>
</dbReference>
<dbReference type="PANTHER" id="PTHR10534">
    <property type="entry name" value="PYRIDOXAL KINASE"/>
    <property type="match status" value="1"/>
</dbReference>
<evidence type="ECO:0000259" key="6">
    <source>
        <dbReference type="Pfam" id="PF08543"/>
    </source>
</evidence>
<dbReference type="InterPro" id="IPR004625">
    <property type="entry name" value="PyrdxlKinase"/>
</dbReference>
<protein>
    <recommendedName>
        <fullName evidence="1">pyridoxal kinase</fullName>
        <ecNumber evidence="1">2.7.1.35</ecNumber>
    </recommendedName>
</protein>
<dbReference type="EMBL" id="CP035807">
    <property type="protein sequence ID" value="QEN04002.1"/>
    <property type="molecule type" value="Genomic_DNA"/>
</dbReference>
<keyword evidence="5" id="KW-0067">ATP-binding</keyword>
<dbReference type="Proteomes" id="UP000323824">
    <property type="component" value="Chromosome"/>
</dbReference>
<evidence type="ECO:0000256" key="1">
    <source>
        <dbReference type="ARBA" id="ARBA00012104"/>
    </source>
</evidence>
<keyword evidence="2 7" id="KW-0808">Transferase</keyword>
<dbReference type="InterPro" id="IPR013749">
    <property type="entry name" value="PM/HMP-P_kinase-1"/>
</dbReference>
<dbReference type="KEGG" id="sper:EW093_04565"/>